<gene>
    <name evidence="2" type="ORF">S12H4_05071</name>
</gene>
<comment type="caution">
    <text evidence="2">The sequence shown here is derived from an EMBL/GenBank/DDBJ whole genome shotgun (WGS) entry which is preliminary data.</text>
</comment>
<keyword evidence="1" id="KW-1133">Transmembrane helix</keyword>
<feature type="transmembrane region" description="Helical" evidence="1">
    <location>
        <begin position="124"/>
        <end position="147"/>
    </location>
</feature>
<dbReference type="EMBL" id="BARW01001639">
    <property type="protein sequence ID" value="GAI61970.1"/>
    <property type="molecule type" value="Genomic_DNA"/>
</dbReference>
<reference evidence="2" key="1">
    <citation type="journal article" date="2014" name="Front. Microbiol.">
        <title>High frequency of phylogenetically diverse reductive dehalogenase-homologous genes in deep subseafloor sedimentary metagenomes.</title>
        <authorList>
            <person name="Kawai M."/>
            <person name="Futagami T."/>
            <person name="Toyoda A."/>
            <person name="Takaki Y."/>
            <person name="Nishi S."/>
            <person name="Hori S."/>
            <person name="Arai W."/>
            <person name="Tsubouchi T."/>
            <person name="Morono Y."/>
            <person name="Uchiyama I."/>
            <person name="Ito T."/>
            <person name="Fujiyama A."/>
            <person name="Inagaki F."/>
            <person name="Takami H."/>
        </authorList>
    </citation>
    <scope>NUCLEOTIDE SEQUENCE</scope>
    <source>
        <strain evidence="2">Expedition CK06-06</strain>
    </source>
</reference>
<accession>X1RFR4</accession>
<feature type="transmembrane region" description="Helical" evidence="1">
    <location>
        <begin position="67"/>
        <end position="85"/>
    </location>
</feature>
<name>X1RFR4_9ZZZZ</name>
<feature type="transmembrane region" description="Helical" evidence="1">
    <location>
        <begin position="167"/>
        <end position="184"/>
    </location>
</feature>
<proteinExistence type="predicted"/>
<dbReference type="AlphaFoldDB" id="X1RFR4"/>
<feature type="transmembrane region" description="Helical" evidence="1">
    <location>
        <begin position="91"/>
        <end position="112"/>
    </location>
</feature>
<keyword evidence="1" id="KW-0472">Membrane</keyword>
<keyword evidence="1" id="KW-0812">Transmembrane</keyword>
<protein>
    <submittedName>
        <fullName evidence="2">Uncharacterized protein</fullName>
    </submittedName>
</protein>
<organism evidence="2">
    <name type="scientific">marine sediment metagenome</name>
    <dbReference type="NCBI Taxonomy" id="412755"/>
    <lineage>
        <taxon>unclassified sequences</taxon>
        <taxon>metagenomes</taxon>
        <taxon>ecological metagenomes</taxon>
    </lineage>
</organism>
<evidence type="ECO:0000256" key="1">
    <source>
        <dbReference type="SAM" id="Phobius"/>
    </source>
</evidence>
<evidence type="ECO:0000313" key="2">
    <source>
        <dbReference type="EMBL" id="GAI61970.1"/>
    </source>
</evidence>
<sequence>MEIMGKKDKEEEEYEEVDRLKKIMSDMGFKRITTKELSKNDNEKNSNKRNLKEKIKNFWKDFKKNTLWVNIGVYISTTIWTWVLFCGGFVNLAFAIFFTIMIPLPILLMYYVRKSKHLKIIIKIVLVGCGGYVFGGIMWFIIGYVLIQAPWAPLRILIGDAAIRGSILLLLVISSYAIAAYIMYRIGKKRKWRPPARFEIE</sequence>